<evidence type="ECO:0000313" key="4">
    <source>
        <dbReference type="EMBL" id="WIY25203.1"/>
    </source>
</evidence>
<dbReference type="GO" id="GO:0016857">
    <property type="term" value="F:racemase and epimerase activity, acting on carbohydrates and derivatives"/>
    <property type="evidence" value="ECO:0007669"/>
    <property type="project" value="InterPro"/>
</dbReference>
<dbReference type="InterPro" id="IPR008000">
    <property type="entry name" value="Rham/fucose_mutarotase"/>
</dbReference>
<keyword evidence="5" id="KW-1185">Reference proteome</keyword>
<dbReference type="GO" id="GO:0016301">
    <property type="term" value="F:kinase activity"/>
    <property type="evidence" value="ECO:0007669"/>
    <property type="project" value="UniProtKB-KW"/>
</dbReference>
<proteinExistence type="predicted"/>
<sequence>MTLRIACIGEPLAEISHYGETFGVGFAGDTLNTAIYCAREAKGHDIDVQYVCAIGHDALSEGALNLMRREGLGTNYVTRDPARQIGIYAIQNDIHGERSFHYWRDSSAARQMFSTDASPHLKSIKSADLVYLSGITLAILSQDARDRLWRALAEQRASGLKVAFDSNYRPNLWETPEIASREIARFWKITDIALPTHEDETALFGDAERRAILDRILATGPKTGALKCGQDGPIQIPHSAETSSYKAAETVIDTTGAGDSFNGAYLAAIASGKPERTALALAHDLARRVVGHKGAILPQNPIRPAQRMGSVIGLRPEDLDEYVKLHANVWPGVLARLKASHFTNYSIYLKEPECLMFGYFEYTGDDFDTDNAAIANDPITQDWWKVCGPMQVPLEIRNQGEWWAEMREVFHMD</sequence>
<evidence type="ECO:0000256" key="2">
    <source>
        <dbReference type="ARBA" id="ARBA00022777"/>
    </source>
</evidence>
<dbReference type="InterPro" id="IPR011008">
    <property type="entry name" value="Dimeric_a/b-barrel"/>
</dbReference>
<keyword evidence="1" id="KW-0808">Transferase</keyword>
<dbReference type="SUPFAM" id="SSF53613">
    <property type="entry name" value="Ribokinase-like"/>
    <property type="match status" value="1"/>
</dbReference>
<dbReference type="InterPro" id="IPR029056">
    <property type="entry name" value="Ribokinase-like"/>
</dbReference>
<dbReference type="CDD" id="cd01166">
    <property type="entry name" value="KdgK"/>
    <property type="match status" value="1"/>
</dbReference>
<feature type="domain" description="Carbohydrate kinase PfkB" evidence="3">
    <location>
        <begin position="14"/>
        <end position="300"/>
    </location>
</feature>
<dbReference type="Pfam" id="PF05336">
    <property type="entry name" value="rhaM"/>
    <property type="match status" value="1"/>
</dbReference>
<dbReference type="PANTHER" id="PTHR34389">
    <property type="entry name" value="L-RHAMNOSE MUTAROTASE"/>
    <property type="match status" value="1"/>
</dbReference>
<name>A0A9Y2P6N8_9RHOB</name>
<dbReference type="PANTHER" id="PTHR34389:SF2">
    <property type="entry name" value="L-RHAMNOSE MUTAROTASE"/>
    <property type="match status" value="1"/>
</dbReference>
<evidence type="ECO:0000256" key="1">
    <source>
        <dbReference type="ARBA" id="ARBA00022679"/>
    </source>
</evidence>
<dbReference type="Gene3D" id="3.40.1190.20">
    <property type="match status" value="1"/>
</dbReference>
<dbReference type="AlphaFoldDB" id="A0A9Y2P6N8"/>
<evidence type="ECO:0000313" key="5">
    <source>
        <dbReference type="Proteomes" id="UP001238334"/>
    </source>
</evidence>
<evidence type="ECO:0000259" key="3">
    <source>
        <dbReference type="Pfam" id="PF00294"/>
    </source>
</evidence>
<organism evidence="4 5">
    <name type="scientific">Parasedimentitalea psychrophila</name>
    <dbReference type="NCBI Taxonomy" id="2997337"/>
    <lineage>
        <taxon>Bacteria</taxon>
        <taxon>Pseudomonadati</taxon>
        <taxon>Pseudomonadota</taxon>
        <taxon>Alphaproteobacteria</taxon>
        <taxon>Rhodobacterales</taxon>
        <taxon>Paracoccaceae</taxon>
        <taxon>Parasedimentitalea</taxon>
    </lineage>
</organism>
<dbReference type="KEGG" id="ppso:QPJ95_22420"/>
<dbReference type="Gene3D" id="3.30.70.100">
    <property type="match status" value="1"/>
</dbReference>
<dbReference type="InterPro" id="IPR002173">
    <property type="entry name" value="Carboh/pur_kinase_PfkB_CS"/>
</dbReference>
<dbReference type="InterPro" id="IPR011611">
    <property type="entry name" value="PfkB_dom"/>
</dbReference>
<dbReference type="Pfam" id="PF00294">
    <property type="entry name" value="PfkB"/>
    <property type="match status" value="1"/>
</dbReference>
<dbReference type="EMBL" id="CP127247">
    <property type="protein sequence ID" value="WIY25203.1"/>
    <property type="molecule type" value="Genomic_DNA"/>
</dbReference>
<gene>
    <name evidence="4" type="ORF">QPJ95_22420</name>
</gene>
<protein>
    <submittedName>
        <fullName evidence="4">PfkB family carbohydrate kinase</fullName>
    </submittedName>
</protein>
<dbReference type="PROSITE" id="PS00584">
    <property type="entry name" value="PFKB_KINASES_2"/>
    <property type="match status" value="1"/>
</dbReference>
<dbReference type="RefSeq" id="WP_270921030.1">
    <property type="nucleotide sequence ID" value="NZ_CP127247.1"/>
</dbReference>
<accession>A0A9Y2P6N8</accession>
<dbReference type="SUPFAM" id="SSF54909">
    <property type="entry name" value="Dimeric alpha+beta barrel"/>
    <property type="match status" value="1"/>
</dbReference>
<reference evidence="4 5" key="1">
    <citation type="submission" date="2023-06" db="EMBL/GenBank/DDBJ databases">
        <title>Parasedimentitalea psychrophila sp. nov., a psychrophilic bacterium isolated from deep-sea sediment.</title>
        <authorList>
            <person name="Li A."/>
        </authorList>
    </citation>
    <scope>NUCLEOTIDE SEQUENCE [LARGE SCALE GENOMIC DNA]</scope>
    <source>
        <strain evidence="4 5">QS115</strain>
    </source>
</reference>
<dbReference type="Proteomes" id="UP001238334">
    <property type="component" value="Chromosome"/>
</dbReference>
<keyword evidence="2 4" id="KW-0418">Kinase</keyword>